<evidence type="ECO:0000313" key="1">
    <source>
        <dbReference type="EMBL" id="GAA0690004.1"/>
    </source>
</evidence>
<accession>A0ABN1I5F8</accession>
<dbReference type="Proteomes" id="UP001499915">
    <property type="component" value="Unassembled WGS sequence"/>
</dbReference>
<name>A0ABN1I5F8_9GAMM</name>
<evidence type="ECO:0008006" key="3">
    <source>
        <dbReference type="Google" id="ProtNLM"/>
    </source>
</evidence>
<keyword evidence="2" id="KW-1185">Reference proteome</keyword>
<organism evidence="1 2">
    <name type="scientific">Marinobacterium maritimum</name>
    <dbReference type="NCBI Taxonomy" id="500162"/>
    <lineage>
        <taxon>Bacteria</taxon>
        <taxon>Pseudomonadati</taxon>
        <taxon>Pseudomonadota</taxon>
        <taxon>Gammaproteobacteria</taxon>
        <taxon>Oceanospirillales</taxon>
        <taxon>Oceanospirillaceae</taxon>
        <taxon>Marinobacterium</taxon>
    </lineage>
</organism>
<proteinExistence type="predicted"/>
<evidence type="ECO:0000313" key="2">
    <source>
        <dbReference type="Proteomes" id="UP001499915"/>
    </source>
</evidence>
<reference evidence="1 2" key="1">
    <citation type="journal article" date="2019" name="Int. J. Syst. Evol. Microbiol.">
        <title>The Global Catalogue of Microorganisms (GCM) 10K type strain sequencing project: providing services to taxonomists for standard genome sequencing and annotation.</title>
        <authorList>
            <consortium name="The Broad Institute Genomics Platform"/>
            <consortium name="The Broad Institute Genome Sequencing Center for Infectious Disease"/>
            <person name="Wu L."/>
            <person name="Ma J."/>
        </authorList>
    </citation>
    <scope>NUCLEOTIDE SEQUENCE [LARGE SCALE GENOMIC DNA]</scope>
    <source>
        <strain evidence="1 2">JCM 15134</strain>
    </source>
</reference>
<protein>
    <recommendedName>
        <fullName evidence="3">MORN repeat variant</fullName>
    </recommendedName>
</protein>
<dbReference type="EMBL" id="BAAAET010000002">
    <property type="protein sequence ID" value="GAA0690004.1"/>
    <property type="molecule type" value="Genomic_DNA"/>
</dbReference>
<gene>
    <name evidence="1" type="ORF">GCM10009104_15740</name>
</gene>
<sequence length="110" mass="12748">MLIFLLSACDSPEGVNYERDLYRGGDGLVYLKNSEVLFTGRAYMAVCEECNESLLGSWPVHYVGHYKDGRMHGEFWFPKSGRSDDFFEYSDRANQRKVVYLNGEVVERYP</sequence>
<comment type="caution">
    <text evidence="1">The sequence shown here is derived from an EMBL/GenBank/DDBJ whole genome shotgun (WGS) entry which is preliminary data.</text>
</comment>